<evidence type="ECO:0000256" key="1">
    <source>
        <dbReference type="SAM" id="SignalP"/>
    </source>
</evidence>
<protein>
    <recommendedName>
        <fullName evidence="4">Secretion system C-terminal sorting domain-containing protein</fullName>
    </recommendedName>
</protein>
<gene>
    <name evidence="2" type="ORF">HQ36_06995</name>
</gene>
<dbReference type="STRING" id="266762.HQ36_06995"/>
<feature type="signal peptide" evidence="1">
    <location>
        <begin position="1"/>
        <end position="28"/>
    </location>
</feature>
<sequence>MKQYNTSFHKLFFISTLLLTLSISQAHSSETDTTLPLLSAIEMEFASGTEFLPSNGVAVTPSEVIISLPFEEQTIVIYDITGRVWYKGFSSGERQIYISRSSLPSGLVLIEIVSKEKQRRVIKVKL</sequence>
<feature type="chain" id="PRO_5001986956" description="Secretion system C-terminal sorting domain-containing protein" evidence="1">
    <location>
        <begin position="29"/>
        <end position="126"/>
    </location>
</feature>
<name>A0A0A2G2V0_9PORP</name>
<dbReference type="OrthoDB" id="9792152at2"/>
<proteinExistence type="predicted"/>
<dbReference type="EMBL" id="JQZW01000012">
    <property type="protein sequence ID" value="KGN97613.1"/>
    <property type="molecule type" value="Genomic_DNA"/>
</dbReference>
<dbReference type="RefSeq" id="WP_036884643.1">
    <property type="nucleotide sequence ID" value="NZ_JQZW01000012.1"/>
</dbReference>
<evidence type="ECO:0008006" key="4">
    <source>
        <dbReference type="Google" id="ProtNLM"/>
    </source>
</evidence>
<accession>A0A0A2G2V0</accession>
<evidence type="ECO:0000313" key="2">
    <source>
        <dbReference type="EMBL" id="KGN97613.1"/>
    </source>
</evidence>
<dbReference type="NCBIfam" id="TIGR04183">
    <property type="entry name" value="Por_Secre_tail"/>
    <property type="match status" value="1"/>
</dbReference>
<evidence type="ECO:0000313" key="3">
    <source>
        <dbReference type="Proteomes" id="UP000030134"/>
    </source>
</evidence>
<keyword evidence="1" id="KW-0732">Signal</keyword>
<dbReference type="AlphaFoldDB" id="A0A0A2G2V0"/>
<dbReference type="Proteomes" id="UP000030134">
    <property type="component" value="Unassembled WGS sequence"/>
</dbReference>
<reference evidence="2 3" key="1">
    <citation type="submission" date="2014-08" db="EMBL/GenBank/DDBJ databases">
        <title>Porphyromonas gingivicanis strain:COT-022_OH1391 Genome sequencing.</title>
        <authorList>
            <person name="Wallis C."/>
            <person name="Deusch O."/>
            <person name="O'Flynn C."/>
            <person name="Davis I."/>
            <person name="Jospin G."/>
            <person name="Darling A.E."/>
            <person name="Coil D.A."/>
            <person name="Alexiev A."/>
            <person name="Horsfall A."/>
            <person name="Kirkwood N."/>
            <person name="Harris S."/>
            <person name="Eisen J.A."/>
        </authorList>
    </citation>
    <scope>NUCLEOTIDE SEQUENCE [LARGE SCALE GENOMIC DNA]</scope>
    <source>
        <strain evidence="3">COT-022 OH1391</strain>
    </source>
</reference>
<keyword evidence="3" id="KW-1185">Reference proteome</keyword>
<dbReference type="InterPro" id="IPR026444">
    <property type="entry name" value="Secre_tail"/>
</dbReference>
<comment type="caution">
    <text evidence="2">The sequence shown here is derived from an EMBL/GenBank/DDBJ whole genome shotgun (WGS) entry which is preliminary data.</text>
</comment>
<organism evidence="2 3">
    <name type="scientific">Porphyromonas gingivicanis</name>
    <dbReference type="NCBI Taxonomy" id="266762"/>
    <lineage>
        <taxon>Bacteria</taxon>
        <taxon>Pseudomonadati</taxon>
        <taxon>Bacteroidota</taxon>
        <taxon>Bacteroidia</taxon>
        <taxon>Bacteroidales</taxon>
        <taxon>Porphyromonadaceae</taxon>
        <taxon>Porphyromonas</taxon>
    </lineage>
</organism>